<keyword evidence="3 5" id="KW-0547">Nucleotide-binding</keyword>
<dbReference type="GO" id="GO:0031956">
    <property type="term" value="F:medium-chain fatty acid-CoA ligase activity"/>
    <property type="evidence" value="ECO:0007669"/>
    <property type="project" value="TreeGrafter"/>
</dbReference>
<dbReference type="Pfam" id="PF13193">
    <property type="entry name" value="AMP-binding_C"/>
    <property type="match status" value="1"/>
</dbReference>
<dbReference type="Proteomes" id="UP000315128">
    <property type="component" value="Chromosome"/>
</dbReference>
<protein>
    <recommendedName>
        <fullName evidence="5">2-succinylbenzoate--CoA ligase</fullName>
        <ecNumber evidence="5">6.2.1.26</ecNumber>
    </recommendedName>
    <alternativeName>
        <fullName evidence="5">o-succinylbenzoyl-CoA synthetase</fullName>
        <shortName evidence="5">OSB-CoA synthetase</shortName>
    </alternativeName>
</protein>
<comment type="function">
    <text evidence="5">Converts 2-succinylbenzoate (OSB) to 2-succinylbenzoyl-CoA (OSB-CoA).</text>
</comment>
<dbReference type="InterPro" id="IPR042099">
    <property type="entry name" value="ANL_N_sf"/>
</dbReference>
<reference evidence="8 9" key="1">
    <citation type="submission" date="2019-07" db="EMBL/GenBank/DDBJ databases">
        <title>Genome sequencing of KACC 19320.</title>
        <authorList>
            <person name="Heo J."/>
            <person name="Kim S.-J."/>
            <person name="Kim J.-S."/>
            <person name="Hong S.-B."/>
            <person name="Kwon S.-W."/>
        </authorList>
    </citation>
    <scope>NUCLEOTIDE SEQUENCE [LARGE SCALE GENOMIC DNA]</scope>
    <source>
        <strain evidence="8 9">KACC 19320</strain>
    </source>
</reference>
<dbReference type="EC" id="6.2.1.26" evidence="5"/>
<dbReference type="UniPathway" id="UPA00079"/>
<evidence type="ECO:0000259" key="7">
    <source>
        <dbReference type="Pfam" id="PF13193"/>
    </source>
</evidence>
<dbReference type="HAMAP" id="MF_00731">
    <property type="entry name" value="MenE"/>
    <property type="match status" value="1"/>
</dbReference>
<feature type="domain" description="AMP-dependent synthetase/ligase" evidence="6">
    <location>
        <begin position="5"/>
        <end position="328"/>
    </location>
</feature>
<dbReference type="InterPro" id="IPR025110">
    <property type="entry name" value="AMP-bd_C"/>
</dbReference>
<dbReference type="NCBIfam" id="TIGR01923">
    <property type="entry name" value="menE"/>
    <property type="match status" value="1"/>
</dbReference>
<dbReference type="GO" id="GO:0008756">
    <property type="term" value="F:o-succinylbenzoate-CoA ligase activity"/>
    <property type="evidence" value="ECO:0007669"/>
    <property type="project" value="UniProtKB-UniRule"/>
</dbReference>
<dbReference type="InterPro" id="IPR045851">
    <property type="entry name" value="AMP-bd_C_sf"/>
</dbReference>
<dbReference type="GO" id="GO:0005524">
    <property type="term" value="F:ATP binding"/>
    <property type="evidence" value="ECO:0007669"/>
    <property type="project" value="UniProtKB-KW"/>
</dbReference>
<dbReference type="InterPro" id="IPR010192">
    <property type="entry name" value="MenE"/>
</dbReference>
<feature type="domain" description="AMP-binding enzyme C-terminal" evidence="7">
    <location>
        <begin position="372"/>
        <end position="443"/>
    </location>
</feature>
<organism evidence="8 9">
    <name type="scientific">Lactococcus protaetiae</name>
    <dbReference type="NCBI Taxonomy" id="2592653"/>
    <lineage>
        <taxon>Bacteria</taxon>
        <taxon>Bacillati</taxon>
        <taxon>Bacillota</taxon>
        <taxon>Bacilli</taxon>
        <taxon>Lactobacillales</taxon>
        <taxon>Streptococcaceae</taxon>
        <taxon>Lactococcus</taxon>
    </lineage>
</organism>
<comment type="pathway">
    <text evidence="5">Quinol/quinone metabolism; menaquinone biosynthesis.</text>
</comment>
<dbReference type="SUPFAM" id="SSF56801">
    <property type="entry name" value="Acetyl-CoA synthetase-like"/>
    <property type="match status" value="1"/>
</dbReference>
<dbReference type="InterPro" id="IPR000873">
    <property type="entry name" value="AMP-dep_synth/lig_dom"/>
</dbReference>
<evidence type="ECO:0000256" key="2">
    <source>
        <dbReference type="ARBA" id="ARBA00022598"/>
    </source>
</evidence>
<comment type="similarity">
    <text evidence="5">Belongs to the ATP-dependent AMP-binding enzyme family. MenE subfamily.</text>
</comment>
<dbReference type="RefSeq" id="WP_142766437.1">
    <property type="nucleotide sequence ID" value="NZ_CP041356.1"/>
</dbReference>
<sequence length="451" mass="50845">MKWLKEQAEKRPNQVFLNELTFKAIYNQTKQMAEHLSEIVALESRVALLSENSVEMAIVLFALLGLNKEILLLNTHLTEHELSEQLDELEINCVFTSDDLVGKVAGSINFSKIKDTPSKEAELEQSFSDDKIAVIMNTSATTGKFKSVPITWGMISSHVKASQLTIGLQEKDNWLVVLPMFHVSGLSIIMRSLYNGTATTILSKFDENEILQLIDEHKINMMSLVPTMLNRMIDKMSKGNLRMILLGGEFIPQPLISKSQKLGLPVYKTYGMTESFSQSVTFNILEFPEKISSVGRSLPDVQIEIRHRDKTGAGEIWLQSPMLMKAYLGKAPYGEAFDTGDIGYLDTDGFLYVLNRRKDIIISGGENIYPKEIEDLVYLLPEIRECAVVPRIDTTWGQVPVLFVVGDSSEEKLLHFMANKLAKYKLPHEIHFMDSLPKNASGKILRKDLKV</sequence>
<accession>A0A514Z8E0</accession>
<proteinExistence type="inferred from homology"/>
<keyword evidence="2 5" id="KW-0436">Ligase</keyword>
<dbReference type="AlphaFoldDB" id="A0A514Z8E0"/>
<dbReference type="KEGG" id="lack:FLP15_06470"/>
<keyword evidence="4 5" id="KW-0067">ATP-binding</keyword>
<evidence type="ECO:0000256" key="4">
    <source>
        <dbReference type="ARBA" id="ARBA00022840"/>
    </source>
</evidence>
<keyword evidence="9" id="KW-1185">Reference proteome</keyword>
<comment type="catalytic activity">
    <reaction evidence="5">
        <text>2-succinylbenzoate + ATP + CoA = 2-succinylbenzoyl-CoA + AMP + diphosphate</text>
        <dbReference type="Rhea" id="RHEA:17009"/>
        <dbReference type="ChEBI" id="CHEBI:18325"/>
        <dbReference type="ChEBI" id="CHEBI:30616"/>
        <dbReference type="ChEBI" id="CHEBI:33019"/>
        <dbReference type="ChEBI" id="CHEBI:57287"/>
        <dbReference type="ChEBI" id="CHEBI:57364"/>
        <dbReference type="ChEBI" id="CHEBI:456215"/>
        <dbReference type="EC" id="6.2.1.26"/>
    </reaction>
</comment>
<evidence type="ECO:0000256" key="3">
    <source>
        <dbReference type="ARBA" id="ARBA00022741"/>
    </source>
</evidence>
<dbReference type="Gene3D" id="3.40.50.12780">
    <property type="entry name" value="N-terminal domain of ligase-like"/>
    <property type="match status" value="1"/>
</dbReference>
<dbReference type="Pfam" id="PF00501">
    <property type="entry name" value="AMP-binding"/>
    <property type="match status" value="1"/>
</dbReference>
<dbReference type="PANTHER" id="PTHR43201">
    <property type="entry name" value="ACYL-COA SYNTHETASE"/>
    <property type="match status" value="1"/>
</dbReference>
<evidence type="ECO:0000256" key="5">
    <source>
        <dbReference type="HAMAP-Rule" id="MF_00731"/>
    </source>
</evidence>
<dbReference type="OrthoDB" id="9765680at2"/>
<evidence type="ECO:0000313" key="8">
    <source>
        <dbReference type="EMBL" id="QDK70860.1"/>
    </source>
</evidence>
<gene>
    <name evidence="5 8" type="primary">menE</name>
    <name evidence="8" type="ORF">FLP15_06470</name>
</gene>
<evidence type="ECO:0000259" key="6">
    <source>
        <dbReference type="Pfam" id="PF00501"/>
    </source>
</evidence>
<dbReference type="GO" id="GO:0009234">
    <property type="term" value="P:menaquinone biosynthetic process"/>
    <property type="evidence" value="ECO:0007669"/>
    <property type="project" value="UniProtKB-UniRule"/>
</dbReference>
<dbReference type="Gene3D" id="3.30.300.30">
    <property type="match status" value="1"/>
</dbReference>
<dbReference type="GO" id="GO:0006631">
    <property type="term" value="P:fatty acid metabolic process"/>
    <property type="evidence" value="ECO:0007669"/>
    <property type="project" value="TreeGrafter"/>
</dbReference>
<comment type="pathway">
    <text evidence="5">Quinol/quinone metabolism; 1,4-dihydroxy-2-naphthoate biosynthesis; 1,4-dihydroxy-2-naphthoate from chorismate: step 5/7.</text>
</comment>
<evidence type="ECO:0000313" key="9">
    <source>
        <dbReference type="Proteomes" id="UP000315128"/>
    </source>
</evidence>
<name>A0A514Z8E0_9LACT</name>
<evidence type="ECO:0000256" key="1">
    <source>
        <dbReference type="ARBA" id="ARBA00022428"/>
    </source>
</evidence>
<dbReference type="UniPathway" id="UPA01057">
    <property type="reaction ID" value="UER00166"/>
</dbReference>
<keyword evidence="1 5" id="KW-0474">Menaquinone biosynthesis</keyword>
<dbReference type="PANTHER" id="PTHR43201:SF32">
    <property type="entry name" value="2-SUCCINYLBENZOATE--COA LIGASE, CHLOROPLASTIC_PEROXISOMAL"/>
    <property type="match status" value="1"/>
</dbReference>
<dbReference type="EMBL" id="CP041356">
    <property type="protein sequence ID" value="QDK70860.1"/>
    <property type="molecule type" value="Genomic_DNA"/>
</dbReference>